<keyword evidence="8 15" id="KW-0479">Metal-binding</keyword>
<keyword evidence="6 15" id="KW-0963">Cytoplasm</keyword>
<dbReference type="CDD" id="cd01335">
    <property type="entry name" value="Radical_SAM"/>
    <property type="match status" value="1"/>
</dbReference>
<comment type="similarity">
    <text evidence="3 15">Belongs to the anaerobic coproporphyrinogen-III oxidase family.</text>
</comment>
<keyword evidence="11 15" id="KW-0411">Iron-sulfur</keyword>
<keyword evidence="9 15" id="KW-0560">Oxidoreductase</keyword>
<evidence type="ECO:0000256" key="9">
    <source>
        <dbReference type="ARBA" id="ARBA00023002"/>
    </source>
</evidence>
<reference evidence="19 20" key="1">
    <citation type="submission" date="2019-11" db="EMBL/GenBank/DDBJ databases">
        <authorList>
            <person name="Zheng R.K."/>
            <person name="Sun C.M."/>
        </authorList>
    </citation>
    <scope>NUCLEOTIDE SEQUENCE [LARGE SCALE GENOMIC DNA]</scope>
    <source>
        <strain evidence="19 20">WC007</strain>
    </source>
</reference>
<dbReference type="GO" id="GO:0004109">
    <property type="term" value="F:coproporphyrinogen oxidase activity"/>
    <property type="evidence" value="ECO:0007669"/>
    <property type="project" value="InterPro"/>
</dbReference>
<dbReference type="SMART" id="SM00729">
    <property type="entry name" value="Elp3"/>
    <property type="match status" value="1"/>
</dbReference>
<dbReference type="SFLD" id="SFLDS00029">
    <property type="entry name" value="Radical_SAM"/>
    <property type="match status" value="1"/>
</dbReference>
<dbReference type="SUPFAM" id="SSF102114">
    <property type="entry name" value="Radical SAM enzymes"/>
    <property type="match status" value="1"/>
</dbReference>
<evidence type="ECO:0000256" key="15">
    <source>
        <dbReference type="PIRNR" id="PIRNR000167"/>
    </source>
</evidence>
<evidence type="ECO:0000256" key="14">
    <source>
        <dbReference type="ARBA" id="ARBA00048321"/>
    </source>
</evidence>
<dbReference type="GO" id="GO:0051989">
    <property type="term" value="F:coproporphyrinogen dehydrogenase activity"/>
    <property type="evidence" value="ECO:0007669"/>
    <property type="project" value="UniProtKB-EC"/>
</dbReference>
<dbReference type="EMBL" id="CP046401">
    <property type="protein sequence ID" value="QGY48099.1"/>
    <property type="molecule type" value="Genomic_DNA"/>
</dbReference>
<proteinExistence type="inferred from homology"/>
<dbReference type="InterPro" id="IPR058240">
    <property type="entry name" value="rSAM_sf"/>
</dbReference>
<dbReference type="InterPro" id="IPR007197">
    <property type="entry name" value="rSAM"/>
</dbReference>
<name>A0A6I6K3A6_9BACT</name>
<dbReference type="GO" id="GO:0006782">
    <property type="term" value="P:protoporphyrinogen IX biosynthetic process"/>
    <property type="evidence" value="ECO:0007669"/>
    <property type="project" value="UniProtKB-UniPathway"/>
</dbReference>
<comment type="pathway">
    <text evidence="2 15">Porphyrin-containing compound metabolism; protoporphyrin-IX biosynthesis; protoporphyrinogen-IX from coproporphyrinogen-III (AdoMet route): step 1/1.</text>
</comment>
<evidence type="ECO:0000313" key="20">
    <source>
        <dbReference type="Proteomes" id="UP000428260"/>
    </source>
</evidence>
<keyword evidence="12 15" id="KW-0627">Porphyrin biosynthesis</keyword>
<dbReference type="UniPathway" id="UPA00251">
    <property type="reaction ID" value="UER00323"/>
</dbReference>
<keyword evidence="20" id="KW-1185">Reference proteome</keyword>
<dbReference type="InterPro" id="IPR034505">
    <property type="entry name" value="Coproporphyrinogen-III_oxidase"/>
</dbReference>
<dbReference type="PANTHER" id="PTHR13932:SF6">
    <property type="entry name" value="OXYGEN-INDEPENDENT COPROPORPHYRINOGEN III OXIDASE"/>
    <property type="match status" value="1"/>
</dbReference>
<feature type="binding site" evidence="17">
    <location>
        <position position="62"/>
    </location>
    <ligand>
        <name>[4Fe-4S] cluster</name>
        <dbReference type="ChEBI" id="CHEBI:49883"/>
        <note>4Fe-4S-S-AdoMet</note>
    </ligand>
</feature>
<dbReference type="PANTHER" id="PTHR13932">
    <property type="entry name" value="COPROPORPHYRINIGEN III OXIDASE"/>
    <property type="match status" value="1"/>
</dbReference>
<feature type="binding site" evidence="16">
    <location>
        <position position="240"/>
    </location>
    <ligand>
        <name>S-adenosyl-L-methionine</name>
        <dbReference type="ChEBI" id="CHEBI:59789"/>
        <label>2</label>
    </ligand>
</feature>
<dbReference type="NCBIfam" id="TIGR00538">
    <property type="entry name" value="hemN"/>
    <property type="match status" value="1"/>
</dbReference>
<feature type="binding site" evidence="17">
    <location>
        <position position="65"/>
    </location>
    <ligand>
        <name>[4Fe-4S] cluster</name>
        <dbReference type="ChEBI" id="CHEBI:49883"/>
        <note>4Fe-4S-S-AdoMet</note>
    </ligand>
</feature>
<evidence type="ECO:0000256" key="13">
    <source>
        <dbReference type="ARBA" id="ARBA00024295"/>
    </source>
</evidence>
<dbReference type="KEGG" id="mcos:GM418_11085"/>
<keyword evidence="7 15" id="KW-0949">S-adenosyl-L-methionine</keyword>
<feature type="binding site" evidence="16">
    <location>
        <begin position="64"/>
        <end position="66"/>
    </location>
    <ligand>
        <name>S-adenosyl-L-methionine</name>
        <dbReference type="ChEBI" id="CHEBI:59789"/>
        <label>2</label>
    </ligand>
</feature>
<organism evidence="19 20">
    <name type="scientific">Maribellus comscasis</name>
    <dbReference type="NCBI Taxonomy" id="2681766"/>
    <lineage>
        <taxon>Bacteria</taxon>
        <taxon>Pseudomonadati</taxon>
        <taxon>Bacteroidota</taxon>
        <taxon>Bacteroidia</taxon>
        <taxon>Marinilabiliales</taxon>
        <taxon>Prolixibacteraceae</taxon>
        <taxon>Maribellus</taxon>
    </lineage>
</organism>
<dbReference type="GO" id="GO:0005737">
    <property type="term" value="C:cytoplasm"/>
    <property type="evidence" value="ECO:0007669"/>
    <property type="project" value="UniProtKB-SubCell"/>
</dbReference>
<feature type="binding site" evidence="16">
    <location>
        <position position="109"/>
    </location>
    <ligand>
        <name>S-adenosyl-L-methionine</name>
        <dbReference type="ChEBI" id="CHEBI:59789"/>
        <label>1</label>
    </ligand>
</feature>
<sequence>MPKNLIDKYNVPVPRYTSYPPANFFSTEFDNKEYIRAIEFSNNEWPENISIYIHIPFCPKICYYCGCNTHLTRDKDKMRVYVEALKKEILMVKKYLSSNRKVAQVHWGGGTPNSLPVEMMEEIMGVLHSNFSFIPNPEIAMECHPAMLDSAYIDALVKSGFNRMSLGIQDFNLKVLENVNRDPSEIPVEELVQLIRSRGDIGVNLDFIYGLPYQDVKSFSETIEQAVKISPDRLVTFSYAHVPWIKKAQKILEVRGLPEADEKLAMFEAAYKILTQNGYKPIGLDHYAKADDELNIALENRTLHRNFQGYCTRETTGQVYAFGATGISQLESAYAQNAKDTNKYVEQIESGNFFIEKGYKLSKKEKIIKHVINEIMCNYYLSWKEAAQKFEVSEDELKNVVELKEGNLDNFAEDGLLNFNPDEIAVTDSGRFFVRNIAASFDPNLKNAAQKFSKSL</sequence>
<feature type="binding site" evidence="16">
    <location>
        <position position="142"/>
    </location>
    <ligand>
        <name>S-adenosyl-L-methionine</name>
        <dbReference type="ChEBI" id="CHEBI:59789"/>
        <label>1</label>
    </ligand>
</feature>
<comment type="function">
    <text evidence="13">Involved in the heme biosynthesis. Catalyzes the anaerobic oxidative decarboxylation of propionate groups of rings A and B of coproporphyrinogen III to yield the vinyl groups in protoporphyrinogen IX.</text>
</comment>
<accession>A0A6I6K3A6</accession>
<feature type="domain" description="Radical SAM core" evidence="18">
    <location>
        <begin position="43"/>
        <end position="277"/>
    </location>
</feature>
<comment type="catalytic activity">
    <reaction evidence="14 15">
        <text>coproporphyrinogen III + 2 S-adenosyl-L-methionine = protoporphyrinogen IX + 2 5'-deoxyadenosine + 2 L-methionine + 2 CO2</text>
        <dbReference type="Rhea" id="RHEA:15425"/>
        <dbReference type="ChEBI" id="CHEBI:16526"/>
        <dbReference type="ChEBI" id="CHEBI:17319"/>
        <dbReference type="ChEBI" id="CHEBI:57307"/>
        <dbReference type="ChEBI" id="CHEBI:57309"/>
        <dbReference type="ChEBI" id="CHEBI:57844"/>
        <dbReference type="ChEBI" id="CHEBI:59789"/>
        <dbReference type="EC" id="1.3.98.3"/>
    </reaction>
</comment>
<dbReference type="Proteomes" id="UP000428260">
    <property type="component" value="Chromosome"/>
</dbReference>
<evidence type="ECO:0000256" key="1">
    <source>
        <dbReference type="ARBA" id="ARBA00004496"/>
    </source>
</evidence>
<evidence type="ECO:0000256" key="11">
    <source>
        <dbReference type="ARBA" id="ARBA00023014"/>
    </source>
</evidence>
<evidence type="ECO:0000259" key="18">
    <source>
        <dbReference type="PROSITE" id="PS51918"/>
    </source>
</evidence>
<feature type="binding site" evidence="16">
    <location>
        <position position="327"/>
    </location>
    <ligand>
        <name>S-adenosyl-L-methionine</name>
        <dbReference type="ChEBI" id="CHEBI:59789"/>
        <label>1</label>
    </ligand>
</feature>
<dbReference type="InterPro" id="IPR006638">
    <property type="entry name" value="Elp3/MiaA/NifB-like_rSAM"/>
</dbReference>
<feature type="binding site" evidence="16">
    <location>
        <position position="181"/>
    </location>
    <ligand>
        <name>S-adenosyl-L-methionine</name>
        <dbReference type="ChEBI" id="CHEBI:59789"/>
        <label>2</label>
    </ligand>
</feature>
<comment type="subcellular location">
    <subcellularLocation>
        <location evidence="1 15">Cytoplasm</location>
    </subcellularLocation>
</comment>
<dbReference type="PIRSF" id="PIRSF000167">
    <property type="entry name" value="HemN"/>
    <property type="match status" value="1"/>
</dbReference>
<dbReference type="Gene3D" id="3.80.30.20">
    <property type="entry name" value="tm_1862 like domain"/>
    <property type="match status" value="1"/>
</dbReference>
<protein>
    <recommendedName>
        <fullName evidence="15">Coproporphyrinogen-III oxidase</fullName>
        <ecNumber evidence="15">1.3.98.3</ecNumber>
    </recommendedName>
</protein>
<comment type="subunit">
    <text evidence="4">Monomer.</text>
</comment>
<keyword evidence="5 15" id="KW-0004">4Fe-4S</keyword>
<gene>
    <name evidence="19" type="primary">hemN</name>
    <name evidence="19" type="ORF">GM418_11085</name>
</gene>
<dbReference type="GO" id="GO:0046872">
    <property type="term" value="F:metal ion binding"/>
    <property type="evidence" value="ECO:0007669"/>
    <property type="project" value="UniProtKB-KW"/>
</dbReference>
<dbReference type="Pfam" id="PF06969">
    <property type="entry name" value="HemN_C"/>
    <property type="match status" value="1"/>
</dbReference>
<dbReference type="InterPro" id="IPR010723">
    <property type="entry name" value="HemN_C"/>
</dbReference>
<evidence type="ECO:0000256" key="17">
    <source>
        <dbReference type="PIRSR" id="PIRSR000167-2"/>
    </source>
</evidence>
<dbReference type="GO" id="GO:0051539">
    <property type="term" value="F:4 iron, 4 sulfur cluster binding"/>
    <property type="evidence" value="ECO:0007669"/>
    <property type="project" value="UniProtKB-KW"/>
</dbReference>
<evidence type="ECO:0000256" key="16">
    <source>
        <dbReference type="PIRSR" id="PIRSR000167-1"/>
    </source>
</evidence>
<evidence type="ECO:0000256" key="6">
    <source>
        <dbReference type="ARBA" id="ARBA00022490"/>
    </source>
</evidence>
<dbReference type="PROSITE" id="PS51918">
    <property type="entry name" value="RADICAL_SAM"/>
    <property type="match status" value="1"/>
</dbReference>
<dbReference type="InterPro" id="IPR004558">
    <property type="entry name" value="Coprogen_oxidase_HemN"/>
</dbReference>
<evidence type="ECO:0000256" key="4">
    <source>
        <dbReference type="ARBA" id="ARBA00011245"/>
    </source>
</evidence>
<evidence type="ECO:0000256" key="3">
    <source>
        <dbReference type="ARBA" id="ARBA00005493"/>
    </source>
</evidence>
<feature type="binding site" evidence="16">
    <location>
        <position position="52"/>
    </location>
    <ligand>
        <name>S-adenosyl-L-methionine</name>
        <dbReference type="ChEBI" id="CHEBI:59789"/>
        <label>1</label>
    </ligand>
</feature>
<evidence type="ECO:0000256" key="10">
    <source>
        <dbReference type="ARBA" id="ARBA00023004"/>
    </source>
</evidence>
<feature type="binding site" evidence="16">
    <location>
        <begin position="110"/>
        <end position="111"/>
    </location>
    <ligand>
        <name>S-adenosyl-L-methionine</name>
        <dbReference type="ChEBI" id="CHEBI:59789"/>
        <label>2</label>
    </ligand>
</feature>
<evidence type="ECO:0000256" key="2">
    <source>
        <dbReference type="ARBA" id="ARBA00004785"/>
    </source>
</evidence>
<evidence type="ECO:0000313" key="19">
    <source>
        <dbReference type="EMBL" id="QGY48099.1"/>
    </source>
</evidence>
<feature type="binding site" evidence="16">
    <location>
        <position position="206"/>
    </location>
    <ligand>
        <name>S-adenosyl-L-methionine</name>
        <dbReference type="ChEBI" id="CHEBI:59789"/>
        <label>2</label>
    </ligand>
</feature>
<dbReference type="InterPro" id="IPR023404">
    <property type="entry name" value="rSAM_horseshoe"/>
</dbReference>
<keyword evidence="10 15" id="KW-0408">Iron</keyword>
<feature type="binding site" evidence="16">
    <location>
        <position position="169"/>
    </location>
    <ligand>
        <name>S-adenosyl-L-methionine</name>
        <dbReference type="ChEBI" id="CHEBI:59789"/>
        <label>2</label>
    </ligand>
</feature>
<dbReference type="EC" id="1.3.98.3" evidence="15"/>
<feature type="binding site" evidence="17">
    <location>
        <position position="58"/>
    </location>
    <ligand>
        <name>[4Fe-4S] cluster</name>
        <dbReference type="ChEBI" id="CHEBI:49883"/>
        <note>4Fe-4S-S-AdoMet</note>
    </ligand>
</feature>
<evidence type="ECO:0000256" key="12">
    <source>
        <dbReference type="ARBA" id="ARBA00023244"/>
    </source>
</evidence>
<dbReference type="AlphaFoldDB" id="A0A6I6K3A6"/>
<dbReference type="Pfam" id="PF04055">
    <property type="entry name" value="Radical_SAM"/>
    <property type="match status" value="1"/>
</dbReference>
<comment type="cofactor">
    <cofactor evidence="15 17">
        <name>[4Fe-4S] cluster</name>
        <dbReference type="ChEBI" id="CHEBI:49883"/>
    </cofactor>
    <text evidence="15 17">Binds 1 [4Fe-4S] cluster. The cluster is coordinated with 3 cysteines and an exchangeable S-adenosyl-L-methionine.</text>
</comment>
<evidence type="ECO:0000256" key="8">
    <source>
        <dbReference type="ARBA" id="ARBA00022723"/>
    </source>
</evidence>
<evidence type="ECO:0000256" key="7">
    <source>
        <dbReference type="ARBA" id="ARBA00022691"/>
    </source>
</evidence>
<evidence type="ECO:0000256" key="5">
    <source>
        <dbReference type="ARBA" id="ARBA00022485"/>
    </source>
</evidence>
<dbReference type="Gene3D" id="1.10.10.920">
    <property type="match status" value="1"/>
</dbReference>
<dbReference type="SFLD" id="SFLDG01065">
    <property type="entry name" value="anaerobic_coproporphyrinogen-I"/>
    <property type="match status" value="1"/>
</dbReference>